<dbReference type="Pfam" id="PF13174">
    <property type="entry name" value="TPR_6"/>
    <property type="match status" value="1"/>
</dbReference>
<dbReference type="SUPFAM" id="SSF48452">
    <property type="entry name" value="TPR-like"/>
    <property type="match status" value="1"/>
</dbReference>
<protein>
    <recommendedName>
        <fullName evidence="3">Tetratricopeptide repeat protein</fullName>
    </recommendedName>
</protein>
<sequence length="150" mass="17378">MDTVSYPNKDVTEFIRDSVIPLRVRYDTQPLATDFSINWTPTLIILDMEGKEHHRAVGFLSPEELMPLLLLGIAKVHFDHNAFKEAFSNLEKILSDFPKSDSAPEAIYLKGVCLYKDTKNPKGLKEAYEQLQARYPENEWTKRAYPYRLL</sequence>
<dbReference type="Gene3D" id="3.40.30.10">
    <property type="entry name" value="Glutaredoxin"/>
    <property type="match status" value="1"/>
</dbReference>
<accession>A0ABQ0K1P6</accession>
<dbReference type="Gene3D" id="1.25.40.10">
    <property type="entry name" value="Tetratricopeptide repeat domain"/>
    <property type="match status" value="1"/>
</dbReference>
<name>A0ABQ0K1P6_9BACT</name>
<dbReference type="Proteomes" id="UP000032309">
    <property type="component" value="Unassembled WGS sequence"/>
</dbReference>
<comment type="caution">
    <text evidence="1">The sequence shown here is derived from an EMBL/GenBank/DDBJ whole genome shotgun (WGS) entry which is preliminary data.</text>
</comment>
<keyword evidence="2" id="KW-1185">Reference proteome</keyword>
<organism evidence="1 2">
    <name type="scientific">Candidatus Brocadia sinica JPN1</name>
    <dbReference type="NCBI Taxonomy" id="1197129"/>
    <lineage>
        <taxon>Bacteria</taxon>
        <taxon>Pseudomonadati</taxon>
        <taxon>Planctomycetota</taxon>
        <taxon>Candidatus Brocadiia</taxon>
        <taxon>Candidatus Brocadiales</taxon>
        <taxon>Candidatus Brocadiaceae</taxon>
        <taxon>Candidatus Brocadia</taxon>
    </lineage>
</organism>
<dbReference type="InterPro" id="IPR019734">
    <property type="entry name" value="TPR_rpt"/>
</dbReference>
<evidence type="ECO:0000313" key="2">
    <source>
        <dbReference type="Proteomes" id="UP000032309"/>
    </source>
</evidence>
<dbReference type="EMBL" id="BAFN01000001">
    <property type="protein sequence ID" value="GAN34694.1"/>
    <property type="molecule type" value="Genomic_DNA"/>
</dbReference>
<dbReference type="InterPro" id="IPR036249">
    <property type="entry name" value="Thioredoxin-like_sf"/>
</dbReference>
<dbReference type="InterPro" id="IPR011990">
    <property type="entry name" value="TPR-like_helical_dom_sf"/>
</dbReference>
<evidence type="ECO:0000313" key="1">
    <source>
        <dbReference type="EMBL" id="GAN34694.1"/>
    </source>
</evidence>
<dbReference type="SUPFAM" id="SSF52833">
    <property type="entry name" value="Thioredoxin-like"/>
    <property type="match status" value="1"/>
</dbReference>
<reference evidence="2" key="1">
    <citation type="journal article" date="2015" name="Genome Announc.">
        <title>Draft Genome Sequence of an Anaerobic Ammonium-Oxidizing Bacterium, "Candidatus Brocadia sinica".</title>
        <authorList>
            <person name="Oshiki M."/>
            <person name="Shinyako-Hata K."/>
            <person name="Satoh H."/>
            <person name="Okabe S."/>
        </authorList>
    </citation>
    <scope>NUCLEOTIDE SEQUENCE [LARGE SCALE GENOMIC DNA]</scope>
    <source>
        <strain evidence="2">JPN1</strain>
    </source>
</reference>
<dbReference type="RefSeq" id="WP_052564656.1">
    <property type="nucleotide sequence ID" value="NZ_BAFN01000001.1"/>
</dbReference>
<evidence type="ECO:0008006" key="3">
    <source>
        <dbReference type="Google" id="ProtNLM"/>
    </source>
</evidence>
<proteinExistence type="predicted"/>
<gene>
    <name evidence="1" type="ORF">BROSI_A3237</name>
</gene>